<dbReference type="Proteomes" id="UP000319619">
    <property type="component" value="Unassembled WGS sequence"/>
</dbReference>
<accession>A0A532V1J6</accession>
<evidence type="ECO:0000313" key="3">
    <source>
        <dbReference type="Proteomes" id="UP000319619"/>
    </source>
</evidence>
<organism evidence="2 3">
    <name type="scientific">candidate division LCP-89 bacterium B3_LCP</name>
    <dbReference type="NCBI Taxonomy" id="2012998"/>
    <lineage>
        <taxon>Bacteria</taxon>
        <taxon>Pseudomonadati</taxon>
        <taxon>Bacteria division LCP-89</taxon>
    </lineage>
</organism>
<dbReference type="AlphaFoldDB" id="A0A532V1J6"/>
<comment type="caution">
    <text evidence="2">The sequence shown here is derived from an EMBL/GenBank/DDBJ whole genome shotgun (WGS) entry which is preliminary data.</text>
</comment>
<dbReference type="PANTHER" id="PTHR11319">
    <property type="entry name" value="G PROTEIN-COUPLED RECEPTOR-RELATED"/>
    <property type="match status" value="1"/>
</dbReference>
<evidence type="ECO:0000259" key="1">
    <source>
        <dbReference type="Pfam" id="PF18962"/>
    </source>
</evidence>
<proteinExistence type="predicted"/>
<evidence type="ECO:0000313" key="2">
    <source>
        <dbReference type="EMBL" id="TKJ41038.1"/>
    </source>
</evidence>
<dbReference type="InterPro" id="IPR012334">
    <property type="entry name" value="Pectin_lyas_fold"/>
</dbReference>
<dbReference type="SMART" id="SM00710">
    <property type="entry name" value="PbH1"/>
    <property type="match status" value="7"/>
</dbReference>
<dbReference type="Gene3D" id="2.60.40.4070">
    <property type="match status" value="1"/>
</dbReference>
<dbReference type="NCBIfam" id="TIGR04183">
    <property type="entry name" value="Por_Secre_tail"/>
    <property type="match status" value="1"/>
</dbReference>
<gene>
    <name evidence="2" type="ORF">CEE37_05065</name>
</gene>
<reference evidence="2 3" key="1">
    <citation type="submission" date="2017-06" db="EMBL/GenBank/DDBJ databases">
        <title>Novel microbial phyla capable of carbon fixation and sulfur reduction in deep-sea sediments.</title>
        <authorList>
            <person name="Huang J."/>
            <person name="Baker B."/>
            <person name="Wang Y."/>
        </authorList>
    </citation>
    <scope>NUCLEOTIDE SEQUENCE [LARGE SCALE GENOMIC DNA]</scope>
    <source>
        <strain evidence="2">B3_LCP</strain>
    </source>
</reference>
<dbReference type="Pfam" id="PF18962">
    <property type="entry name" value="Por_Secre_tail"/>
    <property type="match status" value="1"/>
</dbReference>
<name>A0A532V1J6_UNCL8</name>
<protein>
    <recommendedName>
        <fullName evidence="1">Secretion system C-terminal sorting domain-containing protein</fullName>
    </recommendedName>
</protein>
<dbReference type="InterPro" id="IPR006626">
    <property type="entry name" value="PbH1"/>
</dbReference>
<dbReference type="SUPFAM" id="SSF51126">
    <property type="entry name" value="Pectin lyase-like"/>
    <property type="match status" value="1"/>
</dbReference>
<dbReference type="EMBL" id="NJBN01000003">
    <property type="protein sequence ID" value="TKJ41038.1"/>
    <property type="molecule type" value="Genomic_DNA"/>
</dbReference>
<dbReference type="Gene3D" id="2.160.20.10">
    <property type="entry name" value="Single-stranded right-handed beta-helix, Pectin lyase-like"/>
    <property type="match status" value="1"/>
</dbReference>
<dbReference type="InterPro" id="IPR026444">
    <property type="entry name" value="Secre_tail"/>
</dbReference>
<sequence length="628" mass="65901">MEFIMRITNTLILIIFITTAVGNLSAQTFISGPQSGTLSLDTYIVTGNLSVSVGDTLLIEPGAEFFFDGPFRFDIFGTLLSIGTEGDSIKFLPNSGVTAWEGIDIAVSGSCELGFCLITSSSSSGIECSAPELVVENSTITDNEAMMGAGIHALDGASVEISECEFLNNLAEQHGGGIYFENASGNVVDSYFEGNRAENTIRGKGGGVSTQTAVVTVEGCIFTQNYAGLSGGAIGLVSSSGSVVSRCVCYDNSTSNQGGAIMLKWTSGLVQNCTLDDNNTSNSGGAIHISRDSFLDLKNCAVTNNHGPNAIFVGSTSNNSISYNDLWNNEGDNFAGNTPPGAGQITAVNANNDPCDDYFNIFLDPQYADQPLRDYYLTAGSPCIDAGDPGSPLDPDATIADIGAFYFDQGAPSVSASISAQNPPIVIPAAGGNFLYDVLIENSGGSSVTVDGWIMIRLPDGSLFGPTILREDLILAPGGSVQRDGLSQTIPAGAPAGDYYMILYLGSYPNTIITSDSLIFTKSASGLFAGTPTLLTEDSVPDDYQLLQIYPNPFNPSTEISLSLSESTDLSLTIFNVSGQKVATVINGKYQPGSYSFRFDGSNHSSGVYFAVLEYDGGVVSQQMLLVK</sequence>
<dbReference type="InterPro" id="IPR011050">
    <property type="entry name" value="Pectin_lyase_fold/virulence"/>
</dbReference>
<dbReference type="PANTHER" id="PTHR11319:SF35">
    <property type="entry name" value="OUTER MEMBRANE PROTEIN PMPC-RELATED"/>
    <property type="match status" value="1"/>
</dbReference>
<feature type="domain" description="Secretion system C-terminal sorting" evidence="1">
    <location>
        <begin position="549"/>
        <end position="621"/>
    </location>
</feature>